<dbReference type="AlphaFoldDB" id="A0A7J5ZZ03"/>
<dbReference type="SUPFAM" id="SSF52540">
    <property type="entry name" value="P-loop containing nucleoside triphosphate hydrolases"/>
    <property type="match status" value="1"/>
</dbReference>
<evidence type="ECO:0000313" key="1">
    <source>
        <dbReference type="EMBL" id="KAF4074927.1"/>
    </source>
</evidence>
<dbReference type="InterPro" id="IPR027417">
    <property type="entry name" value="P-loop_NTPase"/>
</dbReference>
<name>A0A7J5ZZ03_AMEME</name>
<keyword evidence="2" id="KW-1185">Reference proteome</keyword>
<proteinExistence type="predicted"/>
<evidence type="ECO:0008006" key="3">
    <source>
        <dbReference type="Google" id="ProtNLM"/>
    </source>
</evidence>
<evidence type="ECO:0000313" key="2">
    <source>
        <dbReference type="Proteomes" id="UP000593565"/>
    </source>
</evidence>
<dbReference type="PANTHER" id="PTHR14241:SF1">
    <property type="entry name" value="INTERFERON-INDUCED PROTEIN 44-RELATED"/>
    <property type="match status" value="1"/>
</dbReference>
<dbReference type="PANTHER" id="PTHR14241">
    <property type="entry name" value="INTERFERON-INDUCED PROTEIN 44"/>
    <property type="match status" value="1"/>
</dbReference>
<sequence>MPEIRSFWIDRSSTSLLHLFKWCTDVTTDNLKGYKVAVLNITLKSSTAIQEMGNRLSTPSPPSPDLFLPVPEPTVLLEPWRKMDCGRDELLHEVKEFKPSTEVLRIVLYGPIGAGKSSFINSVQRVLLGRNAMCALENSTFTGKSFTTKMNIHKLKKGRGEPYPLEIVDIMGIESTGGGIKPQDIIKAFEGHISDEYIFNPVAVIPDDNPKYKKNPTLSDKVHCLVCILPADSVSRMDDKFFEEMKHVRDRASLLGIPQAIIMTRVDKACEMVSQDLKKIYYSKKIKEKVDVCSANVGIPLSAIYPVKNYSESITQELVIDMLLLTALRDILNFANDYVERELEKDE</sequence>
<comment type="caution">
    <text evidence="1">The sequence shown here is derived from an EMBL/GenBank/DDBJ whole genome shotgun (WGS) entry which is preliminary data.</text>
</comment>
<dbReference type="EMBL" id="JAAGNN010000021">
    <property type="protein sequence ID" value="KAF4074927.1"/>
    <property type="molecule type" value="Genomic_DNA"/>
</dbReference>
<accession>A0A7J5ZZ03</accession>
<organism evidence="1 2">
    <name type="scientific">Ameiurus melas</name>
    <name type="common">Black bullhead</name>
    <name type="synonym">Silurus melas</name>
    <dbReference type="NCBI Taxonomy" id="219545"/>
    <lineage>
        <taxon>Eukaryota</taxon>
        <taxon>Metazoa</taxon>
        <taxon>Chordata</taxon>
        <taxon>Craniata</taxon>
        <taxon>Vertebrata</taxon>
        <taxon>Euteleostomi</taxon>
        <taxon>Actinopterygii</taxon>
        <taxon>Neopterygii</taxon>
        <taxon>Teleostei</taxon>
        <taxon>Ostariophysi</taxon>
        <taxon>Siluriformes</taxon>
        <taxon>Ictaluridae</taxon>
        <taxon>Ameiurus</taxon>
    </lineage>
</organism>
<dbReference type="CDD" id="cd00882">
    <property type="entry name" value="Ras_like_GTPase"/>
    <property type="match status" value="1"/>
</dbReference>
<dbReference type="Proteomes" id="UP000593565">
    <property type="component" value="Unassembled WGS sequence"/>
</dbReference>
<gene>
    <name evidence="1" type="ORF">AMELA_G00228840</name>
</gene>
<dbReference type="Gene3D" id="3.40.50.300">
    <property type="entry name" value="P-loop containing nucleotide triphosphate hydrolases"/>
    <property type="match status" value="1"/>
</dbReference>
<reference evidence="1 2" key="1">
    <citation type="submission" date="2020-02" db="EMBL/GenBank/DDBJ databases">
        <title>A chromosome-scale genome assembly of the black bullhead catfish (Ameiurus melas).</title>
        <authorList>
            <person name="Wen M."/>
            <person name="Zham M."/>
            <person name="Cabau C."/>
            <person name="Klopp C."/>
            <person name="Donnadieu C."/>
            <person name="Roques C."/>
            <person name="Bouchez O."/>
            <person name="Lampietro C."/>
            <person name="Jouanno E."/>
            <person name="Herpin A."/>
            <person name="Louis A."/>
            <person name="Berthelot C."/>
            <person name="Parey E."/>
            <person name="Roest-Crollius H."/>
            <person name="Braasch I."/>
            <person name="Postlethwait J."/>
            <person name="Robinson-Rechavi M."/>
            <person name="Echchiki A."/>
            <person name="Begum T."/>
            <person name="Montfort J."/>
            <person name="Schartl M."/>
            <person name="Bobe J."/>
            <person name="Guiguen Y."/>
        </authorList>
    </citation>
    <scope>NUCLEOTIDE SEQUENCE [LARGE SCALE GENOMIC DNA]</scope>
    <source>
        <strain evidence="1">M_S1</strain>
        <tissue evidence="1">Blood</tissue>
    </source>
</reference>
<protein>
    <recommendedName>
        <fullName evidence="3">Interferon-induced protein 44-like</fullName>
    </recommendedName>
</protein>
<dbReference type="GO" id="GO:0006955">
    <property type="term" value="P:immune response"/>
    <property type="evidence" value="ECO:0007669"/>
    <property type="project" value="TreeGrafter"/>
</dbReference>